<dbReference type="SUPFAM" id="SSF48452">
    <property type="entry name" value="TPR-like"/>
    <property type="match status" value="2"/>
</dbReference>
<dbReference type="PANTHER" id="PTHR17204:SF5">
    <property type="entry name" value="PRE-MRNA-PROCESSING FACTOR 39"/>
    <property type="match status" value="1"/>
</dbReference>
<protein>
    <recommendedName>
        <fullName evidence="10">Pre-mRNA-processing factor 39</fullName>
    </recommendedName>
</protein>
<dbReference type="GO" id="GO:0030627">
    <property type="term" value="F:pre-mRNA 5'-splice site binding"/>
    <property type="evidence" value="ECO:0007669"/>
    <property type="project" value="TreeGrafter"/>
</dbReference>
<feature type="region of interest" description="Disordered" evidence="7">
    <location>
        <begin position="58"/>
        <end position="77"/>
    </location>
</feature>
<keyword evidence="2" id="KW-0507">mRNA processing</keyword>
<evidence type="ECO:0000313" key="9">
    <source>
        <dbReference type="Proteomes" id="UP001168098"/>
    </source>
</evidence>
<reference evidence="8 9" key="1">
    <citation type="journal article" date="2023" name="BMC Biotechnol.">
        <title>Vitis rotundifolia cv Carlos genome sequencing.</title>
        <authorList>
            <person name="Huff M."/>
            <person name="Hulse-Kemp A."/>
            <person name="Scheffler B."/>
            <person name="Youngblood R."/>
            <person name="Simpson S."/>
            <person name="Babiker E."/>
            <person name="Staton M."/>
        </authorList>
    </citation>
    <scope>NUCLEOTIDE SEQUENCE [LARGE SCALE GENOMIC DNA]</scope>
    <source>
        <tissue evidence="8">Leaf</tissue>
    </source>
</reference>
<accession>A0AA38ZXA8</accession>
<keyword evidence="3" id="KW-0677">Repeat</keyword>
<feature type="compositionally biased region" description="Polar residues" evidence="7">
    <location>
        <begin position="60"/>
        <end position="77"/>
    </location>
</feature>
<dbReference type="EMBL" id="JARBHA010000007">
    <property type="protein sequence ID" value="KAJ9697038.1"/>
    <property type="molecule type" value="Genomic_DNA"/>
</dbReference>
<gene>
    <name evidence="8" type="ORF">PVL29_008997</name>
</gene>
<evidence type="ECO:0000256" key="6">
    <source>
        <dbReference type="ARBA" id="ARBA00038019"/>
    </source>
</evidence>
<comment type="subcellular location">
    <subcellularLocation>
        <location evidence="1">Nucleus</location>
    </subcellularLocation>
</comment>
<evidence type="ECO:0000313" key="8">
    <source>
        <dbReference type="EMBL" id="KAJ9697038.1"/>
    </source>
</evidence>
<dbReference type="GO" id="GO:0005685">
    <property type="term" value="C:U1 snRNP"/>
    <property type="evidence" value="ECO:0007669"/>
    <property type="project" value="TreeGrafter"/>
</dbReference>
<dbReference type="Proteomes" id="UP001168098">
    <property type="component" value="Unassembled WGS sequence"/>
</dbReference>
<dbReference type="FunFam" id="1.25.40.10:FF:000159">
    <property type="entry name" value="Tetratricopeptide repeat (TPR)-like superfamily protein"/>
    <property type="match status" value="1"/>
</dbReference>
<sequence length="832" mass="91620">MGDSETVVAQTSGVVGYTYSSTEYAGTGSNAVPDAGAFAAVDTRALAGSAAPADAAYSLTDGSNLGEGNTYGTDPNTVMQEAPGSITYEASAGATDTSSNLAAAELSQAAGYDSSVNGNAVTEARNFPSVENGNASDVGGAAVEPQFEEGSVPAMSAEEDRLWSIVRANSLDFNAWTALIEETEKIAEDNILKIRRVYDAFLAEFPLCYGYWKKYADHEARLGSIEKVVEVYERAVQGVTYSVDIWLHYCIFSISTYGDPDTIRRLFERGLAYVGTDYLSYPFWDKFIEYEYAQQEWSHLAMIYTRILENPNQQLDRYFNSFKELAGSRPLSELTTAEEAAATAGAFSDANGQGIEGEARPDEVEQSSKPVSAGLTDAEELEKYIAIREEMYKKAKDFDSKIIGFETAIRRPYFHVRPLNVAELENWHNYLDFIERGDDFNKVVKLYERCLIACANYPEYWIRYVLCMEASGSMDLANNALARATQVFVKRQPEIHLFAARFREQKGDIPGSRAAYQLVHTEISPGLLEAIIKHANMEHRLGNLEDAFSLYEQAIAIEKGKEQSQTLPMLFAQYSRFLYLVTGNTEKAREILVEALEHVQLSKPLLEALIHLESIQSLPKQIDHLDSLVDKFIHTNPESPNAASAAEREELSSIFLEFLDLFGDAQSIKKADDRHAKLFLHHRSTSELKKRHAEDFLASDKAKLAKSYSGVPSPAQSLMGAYPSAQNQWASGYGLQPQAWPQATQAQGQQWNPGYTQQAAYNAYSGYGSSYTQPQVPTSVPQTAAYGAYPPTYPVQAAPQQGYAQPAAAAAAALAPAQQPASASQAYYGSYY</sequence>
<dbReference type="Pfam" id="PF23240">
    <property type="entry name" value="HAT_PRP39_N"/>
    <property type="match status" value="1"/>
</dbReference>
<evidence type="ECO:0000256" key="2">
    <source>
        <dbReference type="ARBA" id="ARBA00022664"/>
    </source>
</evidence>
<comment type="similarity">
    <text evidence="6">Belongs to the PRP39 family.</text>
</comment>
<comment type="caution">
    <text evidence="8">The sequence shown here is derived from an EMBL/GenBank/DDBJ whole genome shotgun (WGS) entry which is preliminary data.</text>
</comment>
<evidence type="ECO:0000256" key="1">
    <source>
        <dbReference type="ARBA" id="ARBA00004123"/>
    </source>
</evidence>
<keyword evidence="4" id="KW-0508">mRNA splicing</keyword>
<dbReference type="PANTHER" id="PTHR17204">
    <property type="entry name" value="PRE-MRNA PROCESSING PROTEIN PRP39-RELATED"/>
    <property type="match status" value="1"/>
</dbReference>
<evidence type="ECO:0000256" key="7">
    <source>
        <dbReference type="SAM" id="MobiDB-lite"/>
    </source>
</evidence>
<dbReference type="AlphaFoldDB" id="A0AA38ZXA8"/>
<keyword evidence="9" id="KW-1185">Reference proteome</keyword>
<dbReference type="SMART" id="SM00386">
    <property type="entry name" value="HAT"/>
    <property type="match status" value="6"/>
</dbReference>
<dbReference type="InterPro" id="IPR003107">
    <property type="entry name" value="HAT"/>
</dbReference>
<organism evidence="8 9">
    <name type="scientific">Vitis rotundifolia</name>
    <name type="common">Muscadine grape</name>
    <dbReference type="NCBI Taxonomy" id="103349"/>
    <lineage>
        <taxon>Eukaryota</taxon>
        <taxon>Viridiplantae</taxon>
        <taxon>Streptophyta</taxon>
        <taxon>Embryophyta</taxon>
        <taxon>Tracheophyta</taxon>
        <taxon>Spermatophyta</taxon>
        <taxon>Magnoliopsida</taxon>
        <taxon>eudicotyledons</taxon>
        <taxon>Gunneridae</taxon>
        <taxon>Pentapetalae</taxon>
        <taxon>rosids</taxon>
        <taxon>Vitales</taxon>
        <taxon>Vitaceae</taxon>
        <taxon>Viteae</taxon>
        <taxon>Vitis</taxon>
    </lineage>
</organism>
<name>A0AA38ZXA8_VITRO</name>
<evidence type="ECO:0000256" key="4">
    <source>
        <dbReference type="ARBA" id="ARBA00023187"/>
    </source>
</evidence>
<dbReference type="InterPro" id="IPR059164">
    <property type="entry name" value="HAT_PRP39_C"/>
</dbReference>
<dbReference type="FunFam" id="1.25.40.10:FF:000064">
    <property type="entry name" value="Putative pre-mrna-processing factor 39"/>
    <property type="match status" value="1"/>
</dbReference>
<dbReference type="GO" id="GO:0071004">
    <property type="term" value="C:U2-type prespliceosome"/>
    <property type="evidence" value="ECO:0007669"/>
    <property type="project" value="TreeGrafter"/>
</dbReference>
<dbReference type="InterPro" id="IPR011990">
    <property type="entry name" value="TPR-like_helical_dom_sf"/>
</dbReference>
<dbReference type="GO" id="GO:0000395">
    <property type="term" value="P:mRNA 5'-splice site recognition"/>
    <property type="evidence" value="ECO:0007669"/>
    <property type="project" value="TreeGrafter"/>
</dbReference>
<keyword evidence="5" id="KW-0539">Nucleus</keyword>
<proteinExistence type="inferred from homology"/>
<dbReference type="GO" id="GO:0000243">
    <property type="term" value="C:commitment complex"/>
    <property type="evidence" value="ECO:0007669"/>
    <property type="project" value="TreeGrafter"/>
</dbReference>
<evidence type="ECO:0008006" key="10">
    <source>
        <dbReference type="Google" id="ProtNLM"/>
    </source>
</evidence>
<dbReference type="Gene3D" id="1.25.40.10">
    <property type="entry name" value="Tetratricopeptide repeat domain"/>
    <property type="match status" value="2"/>
</dbReference>
<evidence type="ECO:0000256" key="5">
    <source>
        <dbReference type="ARBA" id="ARBA00023242"/>
    </source>
</evidence>
<evidence type="ECO:0000256" key="3">
    <source>
        <dbReference type="ARBA" id="ARBA00022737"/>
    </source>
</evidence>
<dbReference type="Pfam" id="PF23241">
    <property type="entry name" value="HAT_PRP39_C"/>
    <property type="match status" value="1"/>
</dbReference>
<feature type="region of interest" description="Disordered" evidence="7">
    <location>
        <begin position="349"/>
        <end position="372"/>
    </location>
</feature>